<feature type="region of interest" description="Disordered" evidence="2">
    <location>
        <begin position="507"/>
        <end position="526"/>
    </location>
</feature>
<evidence type="ECO:0000256" key="2">
    <source>
        <dbReference type="SAM" id="MobiDB-lite"/>
    </source>
</evidence>
<dbReference type="PANTHER" id="PTHR13222">
    <property type="entry name" value="RB1-INDUCIBLE COILED-COIL"/>
    <property type="match status" value="1"/>
</dbReference>
<dbReference type="EMBL" id="CAXAMM010034669">
    <property type="protein sequence ID" value="CAK9073180.1"/>
    <property type="molecule type" value="Genomic_DNA"/>
</dbReference>
<evidence type="ECO:0000259" key="3">
    <source>
        <dbReference type="Pfam" id="PF04108"/>
    </source>
</evidence>
<proteinExistence type="predicted"/>
<evidence type="ECO:0000313" key="5">
    <source>
        <dbReference type="Proteomes" id="UP001642464"/>
    </source>
</evidence>
<evidence type="ECO:0000313" key="4">
    <source>
        <dbReference type="EMBL" id="CAK9073180.1"/>
    </source>
</evidence>
<feature type="domain" description="Autophagy protein ATG17-like" evidence="3">
    <location>
        <begin position="127"/>
        <end position="443"/>
    </location>
</feature>
<sequence length="561" mass="62562">MRICHGLAGEVLEVDSEYRKPLDLVRQHARERWNLQLEDLIVLTSSGNVLSAESREEDALDVYFFTKQCLETQAEVIPERLDAKDPSLASFGGAEEQDDVLGQRCEDVIDPAFEAFRSNIAEVRARIAESRPVSALASRCEQRVIAQRAAARAVLENLKSHRAACSRSISLLVQKSNRVQVKLSDCLEKAESAMKALESVELHESLQSETRRCLADVVPRDRILRFTGALEGEGAQLLQRLEKLQRQDSQLEGMCEQVAERVEQLIEEDSVSTEAKAIHEEQARAQSELPRLRALVPSAGAAPATVLEDEKRSALLRDRVTTACANVHTALDQLQSCWDRQHQMFVQRLREVAYVQSKVRYVERQAALLEEEVNAQSNHAQHIVRLQKLPKAYNSALREVALRRQFRERYVAQAEKARAALSRMVEAENSRRRAFLQRYSCYLPADLVQGLGAFAPVATVEVPDFDAELPEILMSSLEVPEKIAGRLDTASMSSLRDNVLSSMGEVPLTQGSEAPQGASEAKEDAFAAAESRIAELEARNKALEEQLAMRQEQAATSAPES</sequence>
<protein>
    <submittedName>
        <fullName evidence="4">Autophagy-related protein 11</fullName>
    </submittedName>
</protein>
<dbReference type="Proteomes" id="UP001642464">
    <property type="component" value="Unassembled WGS sequence"/>
</dbReference>
<keyword evidence="1" id="KW-0072">Autophagy</keyword>
<keyword evidence="5" id="KW-1185">Reference proteome</keyword>
<reference evidence="4 5" key="1">
    <citation type="submission" date="2024-02" db="EMBL/GenBank/DDBJ databases">
        <authorList>
            <person name="Chen Y."/>
            <person name="Shah S."/>
            <person name="Dougan E. K."/>
            <person name="Thang M."/>
            <person name="Chan C."/>
        </authorList>
    </citation>
    <scope>NUCLEOTIDE SEQUENCE [LARGE SCALE GENOMIC DNA]</scope>
</reference>
<name>A0ABP0PAW4_9DINO</name>
<dbReference type="PANTHER" id="PTHR13222:SF1">
    <property type="entry name" value="RB1-INDUCIBLE COILED-COIL PROTEIN 1"/>
    <property type="match status" value="1"/>
</dbReference>
<dbReference type="InterPro" id="IPR045326">
    <property type="entry name" value="ATG17-like_dom"/>
</dbReference>
<comment type="caution">
    <text evidence="4">The sequence shown here is derived from an EMBL/GenBank/DDBJ whole genome shotgun (WGS) entry which is preliminary data.</text>
</comment>
<organism evidence="4 5">
    <name type="scientific">Durusdinium trenchii</name>
    <dbReference type="NCBI Taxonomy" id="1381693"/>
    <lineage>
        <taxon>Eukaryota</taxon>
        <taxon>Sar</taxon>
        <taxon>Alveolata</taxon>
        <taxon>Dinophyceae</taxon>
        <taxon>Suessiales</taxon>
        <taxon>Symbiodiniaceae</taxon>
        <taxon>Durusdinium</taxon>
    </lineage>
</organism>
<dbReference type="Pfam" id="PF04108">
    <property type="entry name" value="ATG17_like"/>
    <property type="match status" value="1"/>
</dbReference>
<accession>A0ABP0PAW4</accession>
<gene>
    <name evidence="4" type="ORF">SCF082_LOCUS35877</name>
</gene>
<evidence type="ECO:0000256" key="1">
    <source>
        <dbReference type="ARBA" id="ARBA00023006"/>
    </source>
</evidence>
<dbReference type="InterPro" id="IPR040040">
    <property type="entry name" value="ATG11"/>
</dbReference>